<dbReference type="Pfam" id="PF14244">
    <property type="entry name" value="Retrotran_gag_3"/>
    <property type="match status" value="1"/>
</dbReference>
<evidence type="ECO:0008006" key="4">
    <source>
        <dbReference type="Google" id="ProtNLM"/>
    </source>
</evidence>
<evidence type="ECO:0000259" key="2">
    <source>
        <dbReference type="Pfam" id="PF14244"/>
    </source>
</evidence>
<accession>A0A6N2AI04</accession>
<comment type="caution">
    <text evidence="3">The sequence shown here is derived from an EMBL/GenBank/DDBJ whole genome shotgun (WGS) entry which is preliminary data.</text>
</comment>
<feature type="domain" description="Retrotransposon Copia-like N-terminal" evidence="2">
    <location>
        <begin position="20"/>
        <end position="58"/>
    </location>
</feature>
<evidence type="ECO:0000313" key="3">
    <source>
        <dbReference type="EMBL" id="TMW81348.1"/>
    </source>
</evidence>
<dbReference type="InterPro" id="IPR029472">
    <property type="entry name" value="Copia-like_N"/>
</dbReference>
<dbReference type="AlphaFoldDB" id="A0A6N2AI04"/>
<dbReference type="PANTHER" id="PTHR37610:SF85">
    <property type="entry name" value="REVERSE TRANSCRIPTASE DOMAIN-CONTAINING PROTEIN"/>
    <property type="match status" value="1"/>
</dbReference>
<sequence>MVGVKIDQNDPLFIGNSNDSSAVFPIKLIVSENYGVWSRAMKIALLGKRKYVFVTGVCTRVLYREELHEQWETWNAIVLSWLMNTVSEELLSGIVYATNSFSVWNDLKERFDKVNRVTIYRFHTDIATLSQVTNTISHYFSKLKTLWNEYNAIVPNPCGACPQLKVYNDHLEQMRLIQFLSGLNESYDQARRQILLKGTTPSMNQANVMIIEDEIQHSSYMANAVEKPSSMAMNVNRNQGTGKEHYKGKKCDYYHFLGHTNDNCYKLIGYPSD</sequence>
<dbReference type="EMBL" id="RXGB01026153">
    <property type="protein sequence ID" value="TMW81348.1"/>
    <property type="molecule type" value="Genomic_DNA"/>
</dbReference>
<dbReference type="PANTHER" id="PTHR37610">
    <property type="entry name" value="CCHC-TYPE DOMAIN-CONTAINING PROTEIN"/>
    <property type="match status" value="1"/>
</dbReference>
<organism evidence="3">
    <name type="scientific">Solanum chilense</name>
    <name type="common">Tomato</name>
    <name type="synonym">Lycopersicon chilense</name>
    <dbReference type="NCBI Taxonomy" id="4083"/>
    <lineage>
        <taxon>Eukaryota</taxon>
        <taxon>Viridiplantae</taxon>
        <taxon>Streptophyta</taxon>
        <taxon>Embryophyta</taxon>
        <taxon>Tracheophyta</taxon>
        <taxon>Spermatophyta</taxon>
        <taxon>Magnoliopsida</taxon>
        <taxon>eudicotyledons</taxon>
        <taxon>Gunneridae</taxon>
        <taxon>Pentapetalae</taxon>
        <taxon>asterids</taxon>
        <taxon>lamiids</taxon>
        <taxon>Solanales</taxon>
        <taxon>Solanaceae</taxon>
        <taxon>Solanoideae</taxon>
        <taxon>Solaneae</taxon>
        <taxon>Solanum</taxon>
        <taxon>Solanum subgen. Lycopersicon</taxon>
    </lineage>
</organism>
<dbReference type="InterPro" id="IPR005162">
    <property type="entry name" value="Retrotrans_gag_dom"/>
</dbReference>
<reference evidence="3" key="1">
    <citation type="submission" date="2019-05" db="EMBL/GenBank/DDBJ databases">
        <title>The de novo reference genome and transcriptome assemblies of the wild tomato species Solanum chilense.</title>
        <authorList>
            <person name="Stam R."/>
            <person name="Nosenko T."/>
            <person name="Hoerger A.C."/>
            <person name="Stephan W."/>
            <person name="Seidel M.A."/>
            <person name="Kuhn J.M.M."/>
            <person name="Haberer G."/>
            <person name="Tellier A."/>
        </authorList>
    </citation>
    <scope>NUCLEOTIDE SEQUENCE</scope>
    <source>
        <tissue evidence="3">Mature leaves</tissue>
    </source>
</reference>
<dbReference type="Pfam" id="PF03732">
    <property type="entry name" value="Retrotrans_gag"/>
    <property type="match status" value="1"/>
</dbReference>
<feature type="domain" description="Retrotransposon gag" evidence="1">
    <location>
        <begin position="97"/>
        <end position="184"/>
    </location>
</feature>
<gene>
    <name evidence="3" type="ORF">EJD97_010178</name>
</gene>
<name>A0A6N2AI04_SOLCI</name>
<protein>
    <recommendedName>
        <fullName evidence="4">Retrotransposon Copia-like N-terminal domain-containing protein</fullName>
    </recommendedName>
</protein>
<proteinExistence type="predicted"/>
<evidence type="ECO:0000259" key="1">
    <source>
        <dbReference type="Pfam" id="PF03732"/>
    </source>
</evidence>